<dbReference type="InterPro" id="IPR051909">
    <property type="entry name" value="MFP_Cation_Efflux"/>
</dbReference>
<dbReference type="RefSeq" id="WP_138537475.1">
    <property type="nucleotide sequence ID" value="NZ_CP045429.1"/>
</dbReference>
<dbReference type="PANTHER" id="PTHR30097:SF15">
    <property type="entry name" value="CATION EFFLUX SYSTEM PROTEIN CUSB"/>
    <property type="match status" value="1"/>
</dbReference>
<gene>
    <name evidence="4" type="ORF">CWC22_007775</name>
</gene>
<dbReference type="Pfam" id="PF25973">
    <property type="entry name" value="BSH_CzcB"/>
    <property type="match status" value="1"/>
</dbReference>
<evidence type="ECO:0000259" key="3">
    <source>
        <dbReference type="Pfam" id="PF25973"/>
    </source>
</evidence>
<dbReference type="STRING" id="43658.AT705_00680"/>
<dbReference type="GO" id="GO:0015679">
    <property type="term" value="P:plasma membrane copper ion transport"/>
    <property type="evidence" value="ECO:0007669"/>
    <property type="project" value="TreeGrafter"/>
</dbReference>
<name>A0A5S3V121_9GAMM</name>
<dbReference type="GO" id="GO:0030288">
    <property type="term" value="C:outer membrane-bounded periplasmic space"/>
    <property type="evidence" value="ECO:0007669"/>
    <property type="project" value="TreeGrafter"/>
</dbReference>
<dbReference type="EMBL" id="CP045429">
    <property type="protein sequence ID" value="QPB82895.1"/>
    <property type="molecule type" value="Genomic_DNA"/>
</dbReference>
<dbReference type="AlphaFoldDB" id="A0A5S3V121"/>
<dbReference type="SUPFAM" id="SSF111369">
    <property type="entry name" value="HlyD-like secretion proteins"/>
    <property type="match status" value="1"/>
</dbReference>
<reference evidence="4 5" key="1">
    <citation type="submission" date="2019-10" db="EMBL/GenBank/DDBJ databases">
        <title>Pseudoalteromonas rubra S4059.</title>
        <authorList>
            <person name="Paulsen S."/>
            <person name="Wang X."/>
        </authorList>
    </citation>
    <scope>NUCLEOTIDE SEQUENCE [LARGE SCALE GENOMIC DNA]</scope>
    <source>
        <strain evidence="4 5">S4059</strain>
    </source>
</reference>
<accession>A0A5S3V121</accession>
<dbReference type="PANTHER" id="PTHR30097">
    <property type="entry name" value="CATION EFFLUX SYSTEM PROTEIN CUSB"/>
    <property type="match status" value="1"/>
</dbReference>
<dbReference type="GO" id="GO:0046914">
    <property type="term" value="F:transition metal ion binding"/>
    <property type="evidence" value="ECO:0007669"/>
    <property type="project" value="TreeGrafter"/>
</dbReference>
<dbReference type="InterPro" id="IPR058647">
    <property type="entry name" value="BSH_CzcB-like"/>
</dbReference>
<evidence type="ECO:0000313" key="4">
    <source>
        <dbReference type="EMBL" id="QPB82895.1"/>
    </source>
</evidence>
<proteinExistence type="predicted"/>
<dbReference type="Proteomes" id="UP000305729">
    <property type="component" value="Chromosome 1"/>
</dbReference>
<dbReference type="Pfam" id="PF25954">
    <property type="entry name" value="Beta-barrel_RND_2"/>
    <property type="match status" value="1"/>
</dbReference>
<evidence type="ECO:0000313" key="5">
    <source>
        <dbReference type="Proteomes" id="UP000305729"/>
    </source>
</evidence>
<feature type="domain" description="CzcB-like barrel-sandwich hybrid" evidence="3">
    <location>
        <begin position="91"/>
        <end position="225"/>
    </location>
</feature>
<organism evidence="4 5">
    <name type="scientific">Pseudoalteromonas rubra</name>
    <dbReference type="NCBI Taxonomy" id="43658"/>
    <lineage>
        <taxon>Bacteria</taxon>
        <taxon>Pseudomonadati</taxon>
        <taxon>Pseudomonadota</taxon>
        <taxon>Gammaproteobacteria</taxon>
        <taxon>Alteromonadales</taxon>
        <taxon>Pseudoalteromonadaceae</taxon>
        <taxon>Pseudoalteromonas</taxon>
    </lineage>
</organism>
<dbReference type="Gene3D" id="2.40.30.170">
    <property type="match status" value="1"/>
</dbReference>
<evidence type="ECO:0000259" key="2">
    <source>
        <dbReference type="Pfam" id="PF25954"/>
    </source>
</evidence>
<dbReference type="InterPro" id="IPR058792">
    <property type="entry name" value="Beta-barrel_RND_2"/>
</dbReference>
<protein>
    <submittedName>
        <fullName evidence="4">HlyD family efflux transporter periplasmic adaptor subunit</fullName>
    </submittedName>
</protein>
<dbReference type="Gene3D" id="2.40.420.20">
    <property type="match status" value="1"/>
</dbReference>
<evidence type="ECO:0000256" key="1">
    <source>
        <dbReference type="ARBA" id="ARBA00022448"/>
    </source>
</evidence>
<feature type="domain" description="CusB-like beta-barrel" evidence="2">
    <location>
        <begin position="228"/>
        <end position="297"/>
    </location>
</feature>
<sequence>MNKRILSYAAGLLLISLKASAISSTEPGHNHDSDVSFQTELPHQQSQQSVLLSQAQQSQINLKLMTLQAQYAQTPVYAPGELKANRYTSYMVTPRVDSVVERRHASLGQVVRPGDKLVTLFSQDMAQAQADYMIAASEWKRVERLSDASLSENQKLVARAKYKAALGTLLAMGMSHSAVNRLEAGQTQSLGTYTLSAQREGIVLEDGFVQGQRFGSGEAIMKLGDESTLWVEVRLAATQQRLINTDTPVEIEHNQRRYPAKVIQQGHTLDPLTRTRVVRLEVDNRDDTLHAGMFVSAYFLFSTAQPVFAVPELALVRDVDGGWQVFVEHDQGEYVATPVKRVAPTKDGVIIEPMPLLEGAKAIRSGTKVVAQGAFFIASEMAKSGFDPHNH</sequence>
<dbReference type="GO" id="GO:0060003">
    <property type="term" value="P:copper ion export"/>
    <property type="evidence" value="ECO:0007669"/>
    <property type="project" value="TreeGrafter"/>
</dbReference>
<keyword evidence="1" id="KW-0813">Transport</keyword>